<dbReference type="InterPro" id="IPR014027">
    <property type="entry name" value="UDP-Glc/GDP-Man_DH_C"/>
</dbReference>
<dbReference type="Pfam" id="PF03721">
    <property type="entry name" value="UDPG_MGDP_dh_N"/>
    <property type="match status" value="1"/>
</dbReference>
<organism evidence="9 10">
    <name type="scientific">Tepidibacter hydrothermalis</name>
    <dbReference type="NCBI Taxonomy" id="3036126"/>
    <lineage>
        <taxon>Bacteria</taxon>
        <taxon>Bacillati</taxon>
        <taxon>Bacillota</taxon>
        <taxon>Clostridia</taxon>
        <taxon>Peptostreptococcales</taxon>
        <taxon>Peptostreptococcaceae</taxon>
        <taxon>Tepidibacter</taxon>
    </lineage>
</organism>
<dbReference type="SMART" id="SM00984">
    <property type="entry name" value="UDPG_MGDP_dh_C"/>
    <property type="match status" value="1"/>
</dbReference>
<dbReference type="EC" id="1.1.1.22" evidence="3 7"/>
<dbReference type="InterPro" id="IPR001732">
    <property type="entry name" value="UDP-Glc/GDP-Man_DH_N"/>
</dbReference>
<dbReference type="RefSeq" id="WP_277733411.1">
    <property type="nucleotide sequence ID" value="NZ_CP120733.1"/>
</dbReference>
<dbReference type="Proteomes" id="UP001222800">
    <property type="component" value="Chromosome"/>
</dbReference>
<dbReference type="SUPFAM" id="SSF48179">
    <property type="entry name" value="6-phosphogluconate dehydrogenase C-terminal domain-like"/>
    <property type="match status" value="1"/>
</dbReference>
<dbReference type="PANTHER" id="PTHR43750:SF3">
    <property type="entry name" value="UDP-GLUCOSE 6-DEHYDROGENASE TUAD"/>
    <property type="match status" value="1"/>
</dbReference>
<dbReference type="InterPro" id="IPR028357">
    <property type="entry name" value="UDPglc_DH_bac"/>
</dbReference>
<dbReference type="Pfam" id="PF00984">
    <property type="entry name" value="UDPG_MGDP_dh"/>
    <property type="match status" value="1"/>
</dbReference>
<keyword evidence="10" id="KW-1185">Reference proteome</keyword>
<accession>A0ABY8EEK6</accession>
<reference evidence="9 10" key="1">
    <citation type="submission" date="2023-03" db="EMBL/GenBank/DDBJ databases">
        <title>Complete genome sequence of Tepidibacter sp. SWIR-1, isolated from a deep-sea hydrothermal vent.</title>
        <authorList>
            <person name="Li X."/>
        </authorList>
    </citation>
    <scope>NUCLEOTIDE SEQUENCE [LARGE SCALE GENOMIC DNA]</scope>
    <source>
        <strain evidence="9 10">SWIR-1</strain>
    </source>
</reference>
<gene>
    <name evidence="9" type="ORF">P4S50_04675</name>
</gene>
<dbReference type="PIRSF" id="PIRSF500134">
    <property type="entry name" value="UDPglc_DH_bac"/>
    <property type="match status" value="1"/>
</dbReference>
<feature type="domain" description="UDP-glucose/GDP-mannose dehydrogenase C-terminal" evidence="8">
    <location>
        <begin position="313"/>
        <end position="414"/>
    </location>
</feature>
<dbReference type="SUPFAM" id="SSF51735">
    <property type="entry name" value="NAD(P)-binding Rossmann-fold domains"/>
    <property type="match status" value="1"/>
</dbReference>
<proteinExistence type="inferred from homology"/>
<sequence length="433" mass="48090">MNICVIGAGYVGLITSVAFAKMGNDVICVEKDINKVDSLNNSVPTIYEEGLNDLLIECIEKESISFTNKLEDSVKKSDIVFIAVGTPSLDNGEVDMSQVHKCINEISKSINRYTIIVNKSTVPVGSQKYVKDILIKNGVPCDKFDVVSNPEFLREGKALYDVFYGDKIVIGCESQKSRNIMNLLYKPFNIPIIFTNPETAEIIKYTSNAFLSTKISFINEVANLCNKVGADVDTVALALGLDKRISPEFLKPGIGYGGSCFPKDTLGLISIGKKYDCPFEIVKSAVSVNNKQRVIPVDILLNEYNDIKDKTITLLGLTFKSGTDDIRESPSLYIIEELLKRGAKINAYDPMVSDEIKEIYPNINYFGSMNGSILGSECIIICTDWEEFKGLDLDFVKDNTKEAFIIDGRNMLSLDEAKKRNIKYYSIGKGYTN</sequence>
<evidence type="ECO:0000256" key="3">
    <source>
        <dbReference type="ARBA" id="ARBA00012954"/>
    </source>
</evidence>
<dbReference type="Gene3D" id="1.20.5.100">
    <property type="entry name" value="Cytochrome c1, transmembrane anchor, C-terminal"/>
    <property type="match status" value="1"/>
</dbReference>
<dbReference type="InterPro" id="IPR008927">
    <property type="entry name" value="6-PGluconate_DH-like_C_sf"/>
</dbReference>
<name>A0ABY8EEK6_9FIRM</name>
<evidence type="ECO:0000313" key="10">
    <source>
        <dbReference type="Proteomes" id="UP001222800"/>
    </source>
</evidence>
<evidence type="ECO:0000256" key="4">
    <source>
        <dbReference type="ARBA" id="ARBA00023002"/>
    </source>
</evidence>
<protein>
    <recommendedName>
        <fullName evidence="3 7">UDP-glucose 6-dehydrogenase</fullName>
        <ecNumber evidence="3 7">1.1.1.22</ecNumber>
    </recommendedName>
</protein>
<comment type="catalytic activity">
    <reaction evidence="6 7">
        <text>UDP-alpha-D-glucose + 2 NAD(+) + H2O = UDP-alpha-D-glucuronate + 2 NADH + 3 H(+)</text>
        <dbReference type="Rhea" id="RHEA:23596"/>
        <dbReference type="ChEBI" id="CHEBI:15377"/>
        <dbReference type="ChEBI" id="CHEBI:15378"/>
        <dbReference type="ChEBI" id="CHEBI:57540"/>
        <dbReference type="ChEBI" id="CHEBI:57945"/>
        <dbReference type="ChEBI" id="CHEBI:58052"/>
        <dbReference type="ChEBI" id="CHEBI:58885"/>
        <dbReference type="EC" id="1.1.1.22"/>
    </reaction>
</comment>
<evidence type="ECO:0000256" key="7">
    <source>
        <dbReference type="PIRNR" id="PIRNR000124"/>
    </source>
</evidence>
<dbReference type="Pfam" id="PF03720">
    <property type="entry name" value="UDPG_MGDP_dh_C"/>
    <property type="match status" value="1"/>
</dbReference>
<dbReference type="EMBL" id="CP120733">
    <property type="protein sequence ID" value="WFD11377.1"/>
    <property type="molecule type" value="Genomic_DNA"/>
</dbReference>
<comment type="similarity">
    <text evidence="2 7">Belongs to the UDP-glucose/GDP-mannose dehydrogenase family.</text>
</comment>
<evidence type="ECO:0000313" key="9">
    <source>
        <dbReference type="EMBL" id="WFD11377.1"/>
    </source>
</evidence>
<dbReference type="SUPFAM" id="SSF52413">
    <property type="entry name" value="UDP-glucose/GDP-mannose dehydrogenase C-terminal domain"/>
    <property type="match status" value="1"/>
</dbReference>
<evidence type="ECO:0000256" key="5">
    <source>
        <dbReference type="ARBA" id="ARBA00023027"/>
    </source>
</evidence>
<dbReference type="Gene3D" id="3.40.50.720">
    <property type="entry name" value="NAD(P)-binding Rossmann-like Domain"/>
    <property type="match status" value="2"/>
</dbReference>
<evidence type="ECO:0000259" key="8">
    <source>
        <dbReference type="SMART" id="SM00984"/>
    </source>
</evidence>
<dbReference type="InterPro" id="IPR036220">
    <property type="entry name" value="UDP-Glc/GDP-Man_DH_C_sf"/>
</dbReference>
<evidence type="ECO:0000256" key="6">
    <source>
        <dbReference type="ARBA" id="ARBA00047473"/>
    </source>
</evidence>
<dbReference type="PIRSF" id="PIRSF000124">
    <property type="entry name" value="UDPglc_GDPman_dh"/>
    <property type="match status" value="1"/>
</dbReference>
<keyword evidence="5 7" id="KW-0520">NAD</keyword>
<comment type="pathway">
    <text evidence="1">Nucleotide-sugar biosynthesis; UDP-alpha-D-glucuronate biosynthesis; UDP-alpha-D-glucuronate from UDP-alpha-D-glucose: step 1/1.</text>
</comment>
<keyword evidence="4 7" id="KW-0560">Oxidoreductase</keyword>
<evidence type="ECO:0000256" key="1">
    <source>
        <dbReference type="ARBA" id="ARBA00004701"/>
    </source>
</evidence>
<dbReference type="InterPro" id="IPR036291">
    <property type="entry name" value="NAD(P)-bd_dom_sf"/>
</dbReference>
<dbReference type="InterPro" id="IPR014026">
    <property type="entry name" value="UDP-Glc/GDP-Man_DH_dimer"/>
</dbReference>
<evidence type="ECO:0000256" key="2">
    <source>
        <dbReference type="ARBA" id="ARBA00006601"/>
    </source>
</evidence>
<dbReference type="NCBIfam" id="TIGR03026">
    <property type="entry name" value="NDP-sugDHase"/>
    <property type="match status" value="1"/>
</dbReference>
<dbReference type="InterPro" id="IPR017476">
    <property type="entry name" value="UDP-Glc/GDP-Man"/>
</dbReference>
<dbReference type="PANTHER" id="PTHR43750">
    <property type="entry name" value="UDP-GLUCOSE 6-DEHYDROGENASE TUAD"/>
    <property type="match status" value="1"/>
</dbReference>